<feature type="domain" description="SGNH hydrolase-type esterase" evidence="2">
    <location>
        <begin position="5"/>
        <end position="199"/>
    </location>
</feature>
<dbReference type="SUPFAM" id="SSF52266">
    <property type="entry name" value="SGNH hydrolase"/>
    <property type="match status" value="1"/>
</dbReference>
<dbReference type="EC" id="3.-.-.-" evidence="3"/>
<dbReference type="Pfam" id="PF13472">
    <property type="entry name" value="Lipase_GDSL_2"/>
    <property type="match status" value="1"/>
</dbReference>
<protein>
    <submittedName>
        <fullName evidence="3">Spore germination lipase LipC</fullName>
        <ecNumber evidence="3">3.-.-.-</ecNumber>
    </submittedName>
</protein>
<gene>
    <name evidence="3" type="primary">lipC</name>
    <name evidence="3" type="ORF">MM817_02094</name>
</gene>
<accession>A0A9X2AC62</accession>
<dbReference type="Proteomes" id="UP001139263">
    <property type="component" value="Unassembled WGS sequence"/>
</dbReference>
<name>A0A9X2AC62_9BACL</name>
<organism evidence="3 4">
    <name type="scientific">Sulfoacidibacillus ferrooxidans</name>
    <dbReference type="NCBI Taxonomy" id="2005001"/>
    <lineage>
        <taxon>Bacteria</taxon>
        <taxon>Bacillati</taxon>
        <taxon>Bacillota</taxon>
        <taxon>Bacilli</taxon>
        <taxon>Bacillales</taxon>
        <taxon>Alicyclobacillaceae</taxon>
        <taxon>Sulfoacidibacillus</taxon>
    </lineage>
</organism>
<dbReference type="InterPro" id="IPR036514">
    <property type="entry name" value="SGNH_hydro_sf"/>
</dbReference>
<sequence length="245" mass="27653">MIYLALGDSITFGYDASSDEHRFVNILTQKLTQVARTSVHLHAKPGWTSSQLLRSLDKIPPCILDEAQLISLMIGGNDLIKVMPWYLDDVDTAKERLEKSFYPQVLAIVDKVKKNPDAILMICTVYNPFPKSDIAKKALTDLNQLLRDIAKKRGCVIVPVDEWYGGSEEQFVNGFKRGELQDFRLVRNPIHPNDAGHERIAEAILASYLSIRKRQQGTSSKHPARMDKGPQVKKRLKRRKSASGV</sequence>
<dbReference type="EMBL" id="JALBUF010000006">
    <property type="protein sequence ID" value="MCI0183803.1"/>
    <property type="molecule type" value="Genomic_DNA"/>
</dbReference>
<feature type="region of interest" description="Disordered" evidence="1">
    <location>
        <begin position="215"/>
        <end position="245"/>
    </location>
</feature>
<proteinExistence type="predicted"/>
<dbReference type="PANTHER" id="PTHR30383:SF5">
    <property type="entry name" value="SGNH HYDROLASE-TYPE ESTERASE DOMAIN-CONTAINING PROTEIN"/>
    <property type="match status" value="1"/>
</dbReference>
<dbReference type="Gene3D" id="3.40.50.1110">
    <property type="entry name" value="SGNH hydrolase"/>
    <property type="match status" value="1"/>
</dbReference>
<dbReference type="InterPro" id="IPR013830">
    <property type="entry name" value="SGNH_hydro"/>
</dbReference>
<evidence type="ECO:0000256" key="1">
    <source>
        <dbReference type="SAM" id="MobiDB-lite"/>
    </source>
</evidence>
<dbReference type="InterPro" id="IPR051532">
    <property type="entry name" value="Ester_Hydrolysis_Enzymes"/>
</dbReference>
<reference evidence="3" key="1">
    <citation type="submission" date="2022-03" db="EMBL/GenBank/DDBJ databases">
        <title>Draft Genome Sequence of Firmicute Strain S0AB, a Heterotrophic Iron/Sulfur-Oxidizing Extreme Acidophile.</title>
        <authorList>
            <person name="Vergara E."/>
            <person name="Pakostova E."/>
            <person name="Johnson D.B."/>
            <person name="Holmes D.S."/>
        </authorList>
    </citation>
    <scope>NUCLEOTIDE SEQUENCE</scope>
    <source>
        <strain evidence="3">S0AB</strain>
    </source>
</reference>
<dbReference type="AlphaFoldDB" id="A0A9X2AC62"/>
<dbReference type="GO" id="GO:0004622">
    <property type="term" value="F:phosphatidylcholine lysophospholipase activity"/>
    <property type="evidence" value="ECO:0007669"/>
    <property type="project" value="TreeGrafter"/>
</dbReference>
<dbReference type="CDD" id="cd00229">
    <property type="entry name" value="SGNH_hydrolase"/>
    <property type="match status" value="1"/>
</dbReference>
<dbReference type="RefSeq" id="WP_241714573.1">
    <property type="nucleotide sequence ID" value="NZ_JALBUF010000006.1"/>
</dbReference>
<dbReference type="PANTHER" id="PTHR30383">
    <property type="entry name" value="THIOESTERASE 1/PROTEASE 1/LYSOPHOSPHOLIPASE L1"/>
    <property type="match status" value="1"/>
</dbReference>
<keyword evidence="4" id="KW-1185">Reference proteome</keyword>
<evidence type="ECO:0000259" key="2">
    <source>
        <dbReference type="Pfam" id="PF13472"/>
    </source>
</evidence>
<evidence type="ECO:0000313" key="4">
    <source>
        <dbReference type="Proteomes" id="UP001139263"/>
    </source>
</evidence>
<keyword evidence="3" id="KW-0378">Hydrolase</keyword>
<evidence type="ECO:0000313" key="3">
    <source>
        <dbReference type="EMBL" id="MCI0183803.1"/>
    </source>
</evidence>
<comment type="caution">
    <text evidence="3">The sequence shown here is derived from an EMBL/GenBank/DDBJ whole genome shotgun (WGS) entry which is preliminary data.</text>
</comment>
<feature type="compositionally biased region" description="Basic residues" evidence="1">
    <location>
        <begin position="231"/>
        <end position="245"/>
    </location>
</feature>